<dbReference type="EMBL" id="QPKB01000001">
    <property type="protein sequence ID" value="RWR72190.1"/>
    <property type="molecule type" value="Genomic_DNA"/>
</dbReference>
<dbReference type="PANTHER" id="PTHR35459">
    <property type="entry name" value="T1N6.14 PROTEIN"/>
    <property type="match status" value="1"/>
</dbReference>
<reference evidence="2 3" key="1">
    <citation type="journal article" date="2019" name="Nat. Plants">
        <title>Stout camphor tree genome fills gaps in understanding of flowering plant genome evolution.</title>
        <authorList>
            <person name="Chaw S.M."/>
            <person name="Liu Y.C."/>
            <person name="Wu Y.W."/>
            <person name="Wang H.Y."/>
            <person name="Lin C.I."/>
            <person name="Wu C.S."/>
            <person name="Ke H.M."/>
            <person name="Chang L.Y."/>
            <person name="Hsu C.Y."/>
            <person name="Yang H.T."/>
            <person name="Sudianto E."/>
            <person name="Hsu M.H."/>
            <person name="Wu K.P."/>
            <person name="Wang L.N."/>
            <person name="Leebens-Mack J.H."/>
            <person name="Tsai I.J."/>
        </authorList>
    </citation>
    <scope>NUCLEOTIDE SEQUENCE [LARGE SCALE GENOMIC DNA]</scope>
    <source>
        <strain evidence="3">cv. Chaw 1501</strain>
        <tissue evidence="2">Young leaves</tissue>
    </source>
</reference>
<evidence type="ECO:0000256" key="1">
    <source>
        <dbReference type="SAM" id="MobiDB-lite"/>
    </source>
</evidence>
<proteinExistence type="predicted"/>
<dbReference type="PANTHER" id="PTHR35459:SF2">
    <property type="entry name" value="T1N6.14 PROTEIN"/>
    <property type="match status" value="1"/>
</dbReference>
<evidence type="ECO:0000313" key="2">
    <source>
        <dbReference type="EMBL" id="RWR72190.1"/>
    </source>
</evidence>
<feature type="region of interest" description="Disordered" evidence="1">
    <location>
        <begin position="96"/>
        <end position="142"/>
    </location>
</feature>
<keyword evidence="3" id="KW-1185">Reference proteome</keyword>
<name>A0A3S3PSX2_9MAGN</name>
<sequence length="199" mass="22253">MEDPKPVPGTQLLNPPTPNPTSEIQQSNKRKIDDADLRSSNFMKIRAIVKDLRPSFIEVLHAPDFRNCKAANEIRKQMQAVMELSKQLNMEIVSSGDTKKPLESQPNVAERTDVAESLEVPMDRRQEEKAEQPQAEKVHDVSGADEELQLSYIIGGSPIGWNFMMYPGSRAVYYGESKASFVARQVKSSPAPDPDVDKN</sequence>
<comment type="caution">
    <text evidence="2">The sequence shown here is derived from an EMBL/GenBank/DDBJ whole genome shotgun (WGS) entry which is preliminary data.</text>
</comment>
<feature type="compositionally biased region" description="Basic and acidic residues" evidence="1">
    <location>
        <begin position="121"/>
        <end position="142"/>
    </location>
</feature>
<dbReference type="Proteomes" id="UP000283530">
    <property type="component" value="Unassembled WGS sequence"/>
</dbReference>
<dbReference type="OrthoDB" id="672903at2759"/>
<dbReference type="AlphaFoldDB" id="A0A3S3PSX2"/>
<organism evidence="2 3">
    <name type="scientific">Cinnamomum micranthum f. kanehirae</name>
    <dbReference type="NCBI Taxonomy" id="337451"/>
    <lineage>
        <taxon>Eukaryota</taxon>
        <taxon>Viridiplantae</taxon>
        <taxon>Streptophyta</taxon>
        <taxon>Embryophyta</taxon>
        <taxon>Tracheophyta</taxon>
        <taxon>Spermatophyta</taxon>
        <taxon>Magnoliopsida</taxon>
        <taxon>Magnoliidae</taxon>
        <taxon>Laurales</taxon>
        <taxon>Lauraceae</taxon>
        <taxon>Cinnamomum</taxon>
    </lineage>
</organism>
<evidence type="ECO:0000313" key="3">
    <source>
        <dbReference type="Proteomes" id="UP000283530"/>
    </source>
</evidence>
<accession>A0A3S3PSX2</accession>
<protein>
    <submittedName>
        <fullName evidence="2">Uncharacterized protein</fullName>
    </submittedName>
</protein>
<feature type="region of interest" description="Disordered" evidence="1">
    <location>
        <begin position="1"/>
        <end position="35"/>
    </location>
</feature>
<gene>
    <name evidence="2" type="ORF">CKAN_00040000</name>
</gene>